<dbReference type="Gene3D" id="2.60.120.10">
    <property type="entry name" value="Jelly Rolls"/>
    <property type="match status" value="1"/>
</dbReference>
<dbReference type="EMBL" id="LECT01000044">
    <property type="protein sequence ID" value="KLU02614.1"/>
    <property type="molecule type" value="Genomic_DNA"/>
</dbReference>
<dbReference type="EC" id="5.1.3.13" evidence="3 7"/>
<evidence type="ECO:0000256" key="3">
    <source>
        <dbReference type="ARBA" id="ARBA00012098"/>
    </source>
</evidence>
<dbReference type="GO" id="GO:0005829">
    <property type="term" value="C:cytosol"/>
    <property type="evidence" value="ECO:0007669"/>
    <property type="project" value="TreeGrafter"/>
</dbReference>
<comment type="subunit">
    <text evidence="7">Homodimer.</text>
</comment>
<evidence type="ECO:0000313" key="9">
    <source>
        <dbReference type="Proteomes" id="UP000036367"/>
    </source>
</evidence>
<evidence type="ECO:0000256" key="5">
    <source>
        <dbReference type="PIRSR" id="PIRSR600888-1"/>
    </source>
</evidence>
<gene>
    <name evidence="8" type="ORF">RISK_005680</name>
</gene>
<proteinExistence type="inferred from homology"/>
<dbReference type="Pfam" id="PF00908">
    <property type="entry name" value="dTDP_sugar_isom"/>
    <property type="match status" value="1"/>
</dbReference>
<dbReference type="NCBIfam" id="TIGR01221">
    <property type="entry name" value="rmlC"/>
    <property type="match status" value="1"/>
</dbReference>
<dbReference type="InterPro" id="IPR000888">
    <property type="entry name" value="RmlC-like"/>
</dbReference>
<dbReference type="SUPFAM" id="SSF51182">
    <property type="entry name" value="RmlC-like cupins"/>
    <property type="match status" value="1"/>
</dbReference>
<comment type="caution">
    <text evidence="8">The sequence shown here is derived from an EMBL/GenBank/DDBJ whole genome shotgun (WGS) entry which is preliminary data.</text>
</comment>
<dbReference type="PANTHER" id="PTHR21047:SF2">
    <property type="entry name" value="THYMIDINE DIPHOSPHO-4-KETO-RHAMNOSE 3,5-EPIMERASE"/>
    <property type="match status" value="1"/>
</dbReference>
<keyword evidence="7 8" id="KW-0413">Isomerase</keyword>
<evidence type="ECO:0000313" key="8">
    <source>
        <dbReference type="EMBL" id="KLU02614.1"/>
    </source>
</evidence>
<dbReference type="PATRIC" id="fig|595434.4.peg.5393"/>
<reference evidence="8" key="1">
    <citation type="submission" date="2015-05" db="EMBL/GenBank/DDBJ databases">
        <title>Permanent draft genome of Rhodopirellula islandicus K833.</title>
        <authorList>
            <person name="Kizina J."/>
            <person name="Richter M."/>
            <person name="Glockner F.O."/>
            <person name="Harder J."/>
        </authorList>
    </citation>
    <scope>NUCLEOTIDE SEQUENCE [LARGE SCALE GENOMIC DNA]</scope>
    <source>
        <strain evidence="8">K833</strain>
    </source>
</reference>
<dbReference type="InterPro" id="IPR014710">
    <property type="entry name" value="RmlC-like_jellyroll"/>
</dbReference>
<feature type="active site" description="Proton donor" evidence="5">
    <location>
        <position position="136"/>
    </location>
</feature>
<keyword evidence="9" id="KW-1185">Reference proteome</keyword>
<feature type="site" description="Participates in a stacking interaction with the thymidine ring of dTDP-4-oxo-6-deoxyglucose" evidence="6">
    <location>
        <position position="142"/>
    </location>
</feature>
<dbReference type="GO" id="GO:0000271">
    <property type="term" value="P:polysaccharide biosynthetic process"/>
    <property type="evidence" value="ECO:0007669"/>
    <property type="project" value="TreeGrafter"/>
</dbReference>
<dbReference type="Proteomes" id="UP000036367">
    <property type="component" value="Unassembled WGS sequence"/>
</dbReference>
<dbReference type="RefSeq" id="WP_047816607.1">
    <property type="nucleotide sequence ID" value="NZ_LECT01000044.1"/>
</dbReference>
<dbReference type="STRING" id="595434.RISK_005680"/>
<dbReference type="InterPro" id="IPR011051">
    <property type="entry name" value="RmlC_Cupin_sf"/>
</dbReference>
<evidence type="ECO:0000256" key="7">
    <source>
        <dbReference type="RuleBase" id="RU364069"/>
    </source>
</evidence>
<evidence type="ECO:0000256" key="2">
    <source>
        <dbReference type="ARBA" id="ARBA00001997"/>
    </source>
</evidence>
<dbReference type="GO" id="GO:0019305">
    <property type="term" value="P:dTDP-rhamnose biosynthetic process"/>
    <property type="evidence" value="ECO:0007669"/>
    <property type="project" value="UniProtKB-UniRule"/>
</dbReference>
<organism evidence="8 9">
    <name type="scientific">Rhodopirellula islandica</name>
    <dbReference type="NCBI Taxonomy" id="595434"/>
    <lineage>
        <taxon>Bacteria</taxon>
        <taxon>Pseudomonadati</taxon>
        <taxon>Planctomycetota</taxon>
        <taxon>Planctomycetia</taxon>
        <taxon>Pirellulales</taxon>
        <taxon>Pirellulaceae</taxon>
        <taxon>Rhodopirellula</taxon>
    </lineage>
</organism>
<dbReference type="UniPathway" id="UPA00124"/>
<dbReference type="GO" id="GO:0008830">
    <property type="term" value="F:dTDP-4-dehydrorhamnose 3,5-epimerase activity"/>
    <property type="evidence" value="ECO:0007669"/>
    <property type="project" value="UniProtKB-UniRule"/>
</dbReference>
<comment type="similarity">
    <text evidence="7">Belongs to the dTDP-4-dehydrorhamnose 3,5-epimerase family.</text>
</comment>
<sequence>MTNRFQIHTTPLEDLNVLERKPIGDHRGFLERMHCNADLEELLNGSTIVQINRTLTQQRGTVRGMHFQQPPHCEKKIISCLRGEIFDVAVDLRPDSETYLQWHGVTLSESNHLTFFIPEGFAHGFQTLTDDCELLYLHTAFYHAESEAGLDATDPDLAIEWPLEFAQRSDRDNRLPKLDDGFNGIQL</sequence>
<evidence type="ECO:0000256" key="6">
    <source>
        <dbReference type="PIRSR" id="PIRSR600888-3"/>
    </source>
</evidence>
<comment type="pathway">
    <text evidence="7">Carbohydrate biosynthesis; dTDP-L-rhamnose biosynthesis.</text>
</comment>
<evidence type="ECO:0000256" key="1">
    <source>
        <dbReference type="ARBA" id="ARBA00001298"/>
    </source>
</evidence>
<dbReference type="AlphaFoldDB" id="A0A0J1EAI3"/>
<dbReference type="OrthoDB" id="9800680at2"/>
<name>A0A0J1EAI3_RHOIS</name>
<feature type="active site" description="Proton acceptor" evidence="5">
    <location>
        <position position="66"/>
    </location>
</feature>
<comment type="function">
    <text evidence="2 7">Catalyzes the epimerization of the C3' and C5'positions of dTDP-6-deoxy-D-xylo-4-hexulose, forming dTDP-6-deoxy-L-lyxo-4-hexulose.</text>
</comment>
<comment type="catalytic activity">
    <reaction evidence="1 7">
        <text>dTDP-4-dehydro-6-deoxy-alpha-D-glucose = dTDP-4-dehydro-beta-L-rhamnose</text>
        <dbReference type="Rhea" id="RHEA:16969"/>
        <dbReference type="ChEBI" id="CHEBI:57649"/>
        <dbReference type="ChEBI" id="CHEBI:62830"/>
        <dbReference type="EC" id="5.1.3.13"/>
    </reaction>
</comment>
<evidence type="ECO:0000256" key="4">
    <source>
        <dbReference type="ARBA" id="ARBA00019595"/>
    </source>
</evidence>
<protein>
    <recommendedName>
        <fullName evidence="4 7">dTDP-4-dehydrorhamnose 3,5-epimerase</fullName>
        <ecNumber evidence="3 7">5.1.3.13</ecNumber>
    </recommendedName>
    <alternativeName>
        <fullName evidence="7">Thymidine diphospho-4-keto-rhamnose 3,5-epimerase</fullName>
    </alternativeName>
</protein>
<accession>A0A0J1EAI3</accession>
<dbReference type="PANTHER" id="PTHR21047">
    <property type="entry name" value="DTDP-6-DEOXY-D-GLUCOSE-3,5 EPIMERASE"/>
    <property type="match status" value="1"/>
</dbReference>
<dbReference type="CDD" id="cd00438">
    <property type="entry name" value="cupin_RmlC"/>
    <property type="match status" value="1"/>
</dbReference>